<evidence type="ECO:0000256" key="1">
    <source>
        <dbReference type="SAM" id="MobiDB-lite"/>
    </source>
</evidence>
<organism evidence="3">
    <name type="scientific">Strongyloides stercoralis</name>
    <name type="common">Threadworm</name>
    <dbReference type="NCBI Taxonomy" id="6248"/>
    <lineage>
        <taxon>Eukaryota</taxon>
        <taxon>Metazoa</taxon>
        <taxon>Ecdysozoa</taxon>
        <taxon>Nematoda</taxon>
        <taxon>Chromadorea</taxon>
        <taxon>Rhabditida</taxon>
        <taxon>Tylenchina</taxon>
        <taxon>Panagrolaimomorpha</taxon>
        <taxon>Strongyloidoidea</taxon>
        <taxon>Strongyloididae</taxon>
        <taxon>Strongyloides</taxon>
    </lineage>
</organism>
<evidence type="ECO:0000313" key="4">
    <source>
        <dbReference type="WBParaSite" id="TCONS_00008955.p1"/>
    </source>
</evidence>
<feature type="region of interest" description="Disordered" evidence="1">
    <location>
        <begin position="142"/>
        <end position="177"/>
    </location>
</feature>
<feature type="compositionally biased region" description="Polar residues" evidence="1">
    <location>
        <begin position="168"/>
        <end position="177"/>
    </location>
</feature>
<feature type="compositionally biased region" description="Low complexity" evidence="1">
    <location>
        <begin position="402"/>
        <end position="419"/>
    </location>
</feature>
<dbReference type="Proteomes" id="UP000035681">
    <property type="component" value="Unplaced"/>
</dbReference>
<feature type="compositionally biased region" description="Polar residues" evidence="1">
    <location>
        <begin position="420"/>
        <end position="446"/>
    </location>
</feature>
<feature type="region of interest" description="Disordered" evidence="1">
    <location>
        <begin position="385"/>
        <end position="446"/>
    </location>
</feature>
<dbReference type="WBParaSite" id="TCONS_00008955.p1">
    <property type="protein sequence ID" value="TCONS_00008955.p1"/>
    <property type="gene ID" value="XLOC_006817"/>
</dbReference>
<feature type="region of interest" description="Disordered" evidence="1">
    <location>
        <begin position="190"/>
        <end position="210"/>
    </location>
</feature>
<feature type="compositionally biased region" description="Basic and acidic residues" evidence="1">
    <location>
        <begin position="157"/>
        <end position="167"/>
    </location>
</feature>
<protein>
    <submittedName>
        <fullName evidence="3 4">Uncharacterized protein</fullName>
    </submittedName>
</protein>
<sequence>MSGGDMYDRISLMSIDFSKAVRIPECIDDSTWLSLDTESEVDNIDLALQNEKYQKQQDQTYCNSSKLFTLGLFLGTFNRFSDYFFEKLLFNNHDKRQKLLPNFEIDNQKTSNNEIIFRKPEVDSKANISHFTTLKSPMKPSNTFINTTNKIQPTTAEKTRGREKESKLPQSTNIRTRSVSRNALNRFILKQPSPVYESNEKTPQKSSPHKISFFSKLTSYKSSSNTTPKFKNLPKKSNDIDKAKIDEINIVAKKQEMALMEELCKARERIAIAQNNDPSRPTSSASNANNNINFHNKSTEHINCIDREQNNNVDNFSLTERNSNFGSRSRIPQKTNIPVSSKLSLAKTPFRAFSSLRSRESSTTPLSSRDNSFTGINCNTPITGKINNREYGGRGEHPLYRSSCSSSTSSSLTKTSLGSPMSQSGYTLSSSANNTSHLSRDQQQQLSVDERWIDECF</sequence>
<keyword evidence="2" id="KW-1185">Reference proteome</keyword>
<accession>A0A913HFJ1</accession>
<feature type="region of interest" description="Disordered" evidence="1">
    <location>
        <begin position="355"/>
        <end position="374"/>
    </location>
</feature>
<dbReference type="WBParaSite" id="SSTP_0000190600.1">
    <property type="protein sequence ID" value="SSTP_0000190600.1"/>
    <property type="gene ID" value="SSTP_0000190600"/>
</dbReference>
<feature type="compositionally biased region" description="Polar residues" evidence="1">
    <location>
        <begin position="361"/>
        <end position="374"/>
    </location>
</feature>
<feature type="compositionally biased region" description="Polar residues" evidence="1">
    <location>
        <begin position="142"/>
        <end position="156"/>
    </location>
</feature>
<proteinExistence type="predicted"/>
<evidence type="ECO:0000313" key="2">
    <source>
        <dbReference type="Proteomes" id="UP000035681"/>
    </source>
</evidence>
<name>A0A913HFJ1_STRER</name>
<reference evidence="3" key="1">
    <citation type="submission" date="2022-10" db="UniProtKB">
        <authorList>
            <consortium name="WormBaseParasite"/>
        </authorList>
    </citation>
    <scope>IDENTIFICATION</scope>
</reference>
<evidence type="ECO:0000313" key="3">
    <source>
        <dbReference type="WBParaSite" id="SSTP_0000190600.1"/>
    </source>
</evidence>
<feature type="compositionally biased region" description="Basic and acidic residues" evidence="1">
    <location>
        <begin position="387"/>
        <end position="399"/>
    </location>
</feature>
<dbReference type="AlphaFoldDB" id="A0A913HFJ1"/>